<gene>
    <name evidence="8" type="ORF">GGI25_005580</name>
</gene>
<dbReference type="Pfam" id="PF00319">
    <property type="entry name" value="SRF-TF"/>
    <property type="match status" value="1"/>
</dbReference>
<reference evidence="8" key="1">
    <citation type="submission" date="2022-07" db="EMBL/GenBank/DDBJ databases">
        <title>Phylogenomic reconstructions and comparative analyses of Kickxellomycotina fungi.</title>
        <authorList>
            <person name="Reynolds N.K."/>
            <person name="Stajich J.E."/>
            <person name="Barry K."/>
            <person name="Grigoriev I.V."/>
            <person name="Crous P."/>
            <person name="Smith M.E."/>
        </authorList>
    </citation>
    <scope>NUCLEOTIDE SEQUENCE</scope>
    <source>
        <strain evidence="8">NRRL 3115</strain>
    </source>
</reference>
<feature type="domain" description="MADS-box" evidence="7">
    <location>
        <begin position="1"/>
        <end position="61"/>
    </location>
</feature>
<evidence type="ECO:0000256" key="3">
    <source>
        <dbReference type="ARBA" id="ARBA00023125"/>
    </source>
</evidence>
<dbReference type="EMBL" id="JANBTW010000107">
    <property type="protein sequence ID" value="KAJ2671215.1"/>
    <property type="molecule type" value="Genomic_DNA"/>
</dbReference>
<keyword evidence="4" id="KW-0804">Transcription</keyword>
<dbReference type="PRINTS" id="PR00404">
    <property type="entry name" value="MADSDOMAIN"/>
</dbReference>
<dbReference type="GO" id="GO:0000981">
    <property type="term" value="F:DNA-binding transcription factor activity, RNA polymerase II-specific"/>
    <property type="evidence" value="ECO:0007669"/>
    <property type="project" value="TreeGrafter"/>
</dbReference>
<dbReference type="InterPro" id="IPR002100">
    <property type="entry name" value="TF_MADSbox"/>
</dbReference>
<keyword evidence="5" id="KW-0539">Nucleus</keyword>
<dbReference type="SUPFAM" id="SSF55455">
    <property type="entry name" value="SRF-like"/>
    <property type="match status" value="1"/>
</dbReference>
<keyword evidence="2" id="KW-0805">Transcription regulation</keyword>
<feature type="region of interest" description="Disordered" evidence="6">
    <location>
        <begin position="289"/>
        <end position="361"/>
    </location>
</feature>
<dbReference type="Gene3D" id="3.40.1810.10">
    <property type="entry name" value="Transcription factor, MADS-box"/>
    <property type="match status" value="1"/>
</dbReference>
<evidence type="ECO:0000313" key="9">
    <source>
        <dbReference type="Proteomes" id="UP001151518"/>
    </source>
</evidence>
<dbReference type="PANTHER" id="PTHR11945">
    <property type="entry name" value="MADS BOX PROTEIN"/>
    <property type="match status" value="1"/>
</dbReference>
<evidence type="ECO:0000313" key="8">
    <source>
        <dbReference type="EMBL" id="KAJ2671215.1"/>
    </source>
</evidence>
<dbReference type="PROSITE" id="PS50066">
    <property type="entry name" value="MADS_BOX_2"/>
    <property type="match status" value="1"/>
</dbReference>
<evidence type="ECO:0000256" key="6">
    <source>
        <dbReference type="SAM" id="MobiDB-lite"/>
    </source>
</evidence>
<evidence type="ECO:0000259" key="7">
    <source>
        <dbReference type="PROSITE" id="PS50066"/>
    </source>
</evidence>
<evidence type="ECO:0000256" key="5">
    <source>
        <dbReference type="ARBA" id="ARBA00023242"/>
    </source>
</evidence>
<dbReference type="Proteomes" id="UP001151518">
    <property type="component" value="Unassembled WGS sequence"/>
</dbReference>
<dbReference type="OrthoDB" id="1898716at2759"/>
<dbReference type="InterPro" id="IPR036879">
    <property type="entry name" value="TF_MADSbox_sf"/>
</dbReference>
<dbReference type="GO" id="GO:0005634">
    <property type="term" value="C:nucleus"/>
    <property type="evidence" value="ECO:0007669"/>
    <property type="project" value="UniProtKB-SubCell"/>
</dbReference>
<dbReference type="GO" id="GO:0000978">
    <property type="term" value="F:RNA polymerase II cis-regulatory region sequence-specific DNA binding"/>
    <property type="evidence" value="ECO:0007669"/>
    <property type="project" value="TreeGrafter"/>
</dbReference>
<keyword evidence="3" id="KW-0238">DNA-binding</keyword>
<protein>
    <recommendedName>
        <fullName evidence="7">MADS-box domain-containing protein</fullName>
    </recommendedName>
</protein>
<comment type="caution">
    <text evidence="8">The sequence shown here is derived from an EMBL/GenBank/DDBJ whole genome shotgun (WGS) entry which is preliminary data.</text>
</comment>
<accession>A0A9W8G2E5</accession>
<name>A0A9W8G2E5_9FUNG</name>
<evidence type="ECO:0000256" key="2">
    <source>
        <dbReference type="ARBA" id="ARBA00023015"/>
    </source>
</evidence>
<feature type="compositionally biased region" description="Acidic residues" evidence="6">
    <location>
        <begin position="297"/>
        <end position="326"/>
    </location>
</feature>
<sequence length="498" mass="54449">MGRKKINIREIENSRQKTVTFARRRAGLIKKAHELSILCGVKVAIVMFDSKNASHVYSSSDTPEELFARYLNKQFLTNESRKRKDQGDNGVFGFDNGSFVRRRLAVVNQYKVTSDGPSSENLQVKYTKQYHNPAQNGTVDYLHEGALPDQRLPARSISLLKRTSAVPHNPTLSSPTADHTNNENVVLATRDFSSMSLLPDRALLAPGDYTRYQEPSDCVENILRMITPCSTVTSGCQPSGEPLAKRPRSQSFANTASDLEKCKLDKSLVEQFLANANVAQLLQAQWLEKPESSDCSNEYDDDDDDDGSDNGDEEIDDTSDDNEGDYEEHSTDDPHTGNGAASQNGAKCDGAPPAGQSAHDLQSALAADSFASFTTSASSTDLSSATLGALQMGQGQNIQQPLQFQAFAEKPMERYIFYPDGGVQALTQLPQAKPPGQASLSSVQQYPQLALPTVSTPFELAALASDPNANLMDGRHSLMVPSHNSSPFRLHPDMVIYH</sequence>
<comment type="subcellular location">
    <subcellularLocation>
        <location evidence="1">Nucleus</location>
    </subcellularLocation>
</comment>
<dbReference type="GO" id="GO:0046983">
    <property type="term" value="F:protein dimerization activity"/>
    <property type="evidence" value="ECO:0007669"/>
    <property type="project" value="InterPro"/>
</dbReference>
<feature type="region of interest" description="Disordered" evidence="6">
    <location>
        <begin position="233"/>
        <end position="252"/>
    </location>
</feature>
<proteinExistence type="predicted"/>
<dbReference type="GO" id="GO:0045944">
    <property type="term" value="P:positive regulation of transcription by RNA polymerase II"/>
    <property type="evidence" value="ECO:0007669"/>
    <property type="project" value="UniProtKB-ARBA"/>
</dbReference>
<dbReference type="PANTHER" id="PTHR11945:SF534">
    <property type="entry name" value="MYOCYTE-SPECIFIC ENHANCER FACTOR 2"/>
    <property type="match status" value="1"/>
</dbReference>
<dbReference type="AlphaFoldDB" id="A0A9W8G2E5"/>
<evidence type="ECO:0000256" key="4">
    <source>
        <dbReference type="ARBA" id="ARBA00023163"/>
    </source>
</evidence>
<dbReference type="SMART" id="SM00432">
    <property type="entry name" value="MADS"/>
    <property type="match status" value="1"/>
</dbReference>
<organism evidence="8 9">
    <name type="scientific">Coemansia spiralis</name>
    <dbReference type="NCBI Taxonomy" id="417178"/>
    <lineage>
        <taxon>Eukaryota</taxon>
        <taxon>Fungi</taxon>
        <taxon>Fungi incertae sedis</taxon>
        <taxon>Zoopagomycota</taxon>
        <taxon>Kickxellomycotina</taxon>
        <taxon>Kickxellomycetes</taxon>
        <taxon>Kickxellales</taxon>
        <taxon>Kickxellaceae</taxon>
        <taxon>Coemansia</taxon>
    </lineage>
</organism>
<evidence type="ECO:0000256" key="1">
    <source>
        <dbReference type="ARBA" id="ARBA00004123"/>
    </source>
</evidence>